<dbReference type="NCBIfam" id="TIGR02937">
    <property type="entry name" value="sigma70-ECF"/>
    <property type="match status" value="1"/>
</dbReference>
<proteinExistence type="predicted"/>
<gene>
    <name evidence="4" type="ORF">PRIO_4349</name>
</gene>
<dbReference type="InterPro" id="IPR013249">
    <property type="entry name" value="RNA_pol_sigma70_r4_t2"/>
</dbReference>
<accession>A0A0E4CXV4</accession>
<dbReference type="EMBL" id="LN831776">
    <property type="protein sequence ID" value="CQR56751.1"/>
    <property type="molecule type" value="Genomic_DNA"/>
</dbReference>
<evidence type="ECO:0000256" key="1">
    <source>
        <dbReference type="ARBA" id="ARBA00011344"/>
    </source>
</evidence>
<dbReference type="InterPro" id="IPR013325">
    <property type="entry name" value="RNA_pol_sigma_r2"/>
</dbReference>
<dbReference type="KEGG" id="pri:PRIO_4349"/>
<dbReference type="SUPFAM" id="SSF88659">
    <property type="entry name" value="Sigma3 and sigma4 domains of RNA polymerase sigma factors"/>
    <property type="match status" value="1"/>
</dbReference>
<dbReference type="PATRIC" id="fig|1073571.4.peg.4656"/>
<dbReference type="Gene3D" id="1.10.10.10">
    <property type="entry name" value="Winged helix-like DNA-binding domain superfamily/Winged helix DNA-binding domain"/>
    <property type="match status" value="1"/>
</dbReference>
<dbReference type="InterPro" id="IPR014284">
    <property type="entry name" value="RNA_pol_sigma-70_dom"/>
</dbReference>
<evidence type="ECO:0000259" key="2">
    <source>
        <dbReference type="Pfam" id="PF04542"/>
    </source>
</evidence>
<dbReference type="InterPro" id="IPR013324">
    <property type="entry name" value="RNA_pol_sigma_r3/r4-like"/>
</dbReference>
<dbReference type="Pfam" id="PF04542">
    <property type="entry name" value="Sigma70_r2"/>
    <property type="match status" value="1"/>
</dbReference>
<organism evidence="4 5">
    <name type="scientific">Paenibacillus riograndensis SBR5</name>
    <dbReference type="NCBI Taxonomy" id="1073571"/>
    <lineage>
        <taxon>Bacteria</taxon>
        <taxon>Bacillati</taxon>
        <taxon>Bacillota</taxon>
        <taxon>Bacilli</taxon>
        <taxon>Bacillales</taxon>
        <taxon>Paenibacillaceae</taxon>
        <taxon>Paenibacillus</taxon>
        <taxon>Paenibacillus sonchi group</taxon>
    </lineage>
</organism>
<reference evidence="5" key="1">
    <citation type="submission" date="2015-03" db="EMBL/GenBank/DDBJ databases">
        <authorList>
            <person name="Wibberg D."/>
        </authorList>
    </citation>
    <scope>NUCLEOTIDE SEQUENCE [LARGE SCALE GENOMIC DNA]</scope>
</reference>
<dbReference type="InterPro" id="IPR052704">
    <property type="entry name" value="ECF_Sigma-70_Domain"/>
</dbReference>
<protein>
    <submittedName>
        <fullName evidence="4">RNA polymerase ecf-type sigma factor</fullName>
    </submittedName>
</protein>
<comment type="subunit">
    <text evidence="1">Interacts transiently with the RNA polymerase catalytic core formed by RpoA, RpoB, RpoC and RpoZ (2 alpha, 1 beta, 1 beta' and 1 omega subunit) to form the RNA polymerase holoenzyme that can initiate transcription.</text>
</comment>
<dbReference type="SUPFAM" id="SSF54427">
    <property type="entry name" value="NTF2-like"/>
    <property type="match status" value="1"/>
</dbReference>
<dbReference type="GO" id="GO:0003677">
    <property type="term" value="F:DNA binding"/>
    <property type="evidence" value="ECO:0007669"/>
    <property type="project" value="InterPro"/>
</dbReference>
<dbReference type="RefSeq" id="WP_046504619.1">
    <property type="nucleotide sequence ID" value="NZ_LN831776.1"/>
</dbReference>
<dbReference type="Pfam" id="PF08281">
    <property type="entry name" value="Sigma70_r4_2"/>
    <property type="match status" value="1"/>
</dbReference>
<sequence length="312" mass="34433">MKDRDSKAGSTAPQIAGELSVEEIYRSYNRYAFSIAYRMLGTVADAEDAVQDCFAGLQQKELSGVLNMKAYLAKGITNRCLNILSSARSRRETYIGEWLPEPVSEAYDGPEASAERKDTLSYAFLVLLERLSPTERAAFVLREVFQYEYDAIAEMVGKSGSNCRQIFSRAKRTLQSKQLLPAAAGEANPASREKLLRRFTTAFAAYDVGGMLALLAEQPVLIGDGGGQEVHTILRPMVGRKGVLALLTSRRVLQRMREWEVAVGSINGEPNLVFKQQGEVRAVLCLTLDKSGEQIQELYLVMAPGKLKHVSA</sequence>
<dbReference type="STRING" id="483937.AMQ84_06260"/>
<dbReference type="AlphaFoldDB" id="A0A0E4CXV4"/>
<dbReference type="InterPro" id="IPR032710">
    <property type="entry name" value="NTF2-like_dom_sf"/>
</dbReference>
<dbReference type="Proteomes" id="UP000033163">
    <property type="component" value="Chromosome I"/>
</dbReference>
<dbReference type="InterPro" id="IPR036388">
    <property type="entry name" value="WH-like_DNA-bd_sf"/>
</dbReference>
<dbReference type="Gene3D" id="1.10.1740.10">
    <property type="match status" value="1"/>
</dbReference>
<dbReference type="HOGENOM" id="CLU_047691_22_0_9"/>
<dbReference type="InterPro" id="IPR007627">
    <property type="entry name" value="RNA_pol_sigma70_r2"/>
</dbReference>
<dbReference type="GO" id="GO:0006352">
    <property type="term" value="P:DNA-templated transcription initiation"/>
    <property type="evidence" value="ECO:0007669"/>
    <property type="project" value="InterPro"/>
</dbReference>
<feature type="domain" description="RNA polymerase sigma-70 region 2" evidence="2">
    <location>
        <begin position="24"/>
        <end position="88"/>
    </location>
</feature>
<dbReference type="GO" id="GO:0016987">
    <property type="term" value="F:sigma factor activity"/>
    <property type="evidence" value="ECO:0007669"/>
    <property type="project" value="InterPro"/>
</dbReference>
<evidence type="ECO:0000313" key="5">
    <source>
        <dbReference type="Proteomes" id="UP000033163"/>
    </source>
</evidence>
<dbReference type="SUPFAM" id="SSF88946">
    <property type="entry name" value="Sigma2 domain of RNA polymerase sigma factors"/>
    <property type="match status" value="1"/>
</dbReference>
<evidence type="ECO:0000259" key="3">
    <source>
        <dbReference type="Pfam" id="PF08281"/>
    </source>
</evidence>
<feature type="domain" description="RNA polymerase sigma factor 70 region 4 type 2" evidence="3">
    <location>
        <begin position="124"/>
        <end position="174"/>
    </location>
</feature>
<dbReference type="Gene3D" id="3.10.450.50">
    <property type="match status" value="1"/>
</dbReference>
<name>A0A0E4CXV4_9BACL</name>
<dbReference type="PANTHER" id="PTHR30173">
    <property type="entry name" value="SIGMA 19 FACTOR"/>
    <property type="match status" value="1"/>
</dbReference>
<evidence type="ECO:0000313" key="4">
    <source>
        <dbReference type="EMBL" id="CQR56751.1"/>
    </source>
</evidence>
<dbReference type="PANTHER" id="PTHR30173:SF36">
    <property type="entry name" value="ECF RNA POLYMERASE SIGMA FACTOR SIGJ"/>
    <property type="match status" value="1"/>
</dbReference>